<evidence type="ECO:0000313" key="2">
    <source>
        <dbReference type="EMBL" id="KAF2533821.1"/>
    </source>
</evidence>
<protein>
    <submittedName>
        <fullName evidence="2">Uncharacterized protein</fullName>
    </submittedName>
</protein>
<comment type="caution">
    <text evidence="2">The sequence shown here is derived from an EMBL/GenBank/DDBJ whole genome shotgun (WGS) entry which is preliminary data.</text>
</comment>
<accession>A0A8S9FL20</accession>
<feature type="transmembrane region" description="Helical" evidence="1">
    <location>
        <begin position="58"/>
        <end position="87"/>
    </location>
</feature>
<dbReference type="EMBL" id="QGKY02002305">
    <property type="protein sequence ID" value="KAF2533821.1"/>
    <property type="molecule type" value="Genomic_DNA"/>
</dbReference>
<evidence type="ECO:0000256" key="1">
    <source>
        <dbReference type="SAM" id="Phobius"/>
    </source>
</evidence>
<dbReference type="AlphaFoldDB" id="A0A8S9FL20"/>
<organism evidence="2">
    <name type="scientific">Brassica cretica</name>
    <name type="common">Mustard</name>
    <dbReference type="NCBI Taxonomy" id="69181"/>
    <lineage>
        <taxon>Eukaryota</taxon>
        <taxon>Viridiplantae</taxon>
        <taxon>Streptophyta</taxon>
        <taxon>Embryophyta</taxon>
        <taxon>Tracheophyta</taxon>
        <taxon>Spermatophyta</taxon>
        <taxon>Magnoliopsida</taxon>
        <taxon>eudicotyledons</taxon>
        <taxon>Gunneridae</taxon>
        <taxon>Pentapetalae</taxon>
        <taxon>rosids</taxon>
        <taxon>malvids</taxon>
        <taxon>Brassicales</taxon>
        <taxon>Brassicaceae</taxon>
        <taxon>Brassiceae</taxon>
        <taxon>Brassica</taxon>
    </lineage>
</organism>
<keyword evidence="1" id="KW-0472">Membrane</keyword>
<proteinExistence type="predicted"/>
<keyword evidence="1" id="KW-1133">Transmembrane helix</keyword>
<sequence length="108" mass="12424">MSISFSETMMKIRKEKRLLQRNQLQVKARIEARMKLIQEARSDLMMLKIRLTSDDDDLVLSACVHCLVFTVLLCMLESLLVFTVLFYSSSESAFDLAPMQTNPRSLSC</sequence>
<reference evidence="2" key="1">
    <citation type="submission" date="2019-12" db="EMBL/GenBank/DDBJ databases">
        <title>Genome sequencing and annotation of Brassica cretica.</title>
        <authorList>
            <person name="Studholme D.J."/>
            <person name="Sarris P.F."/>
        </authorList>
    </citation>
    <scope>NUCLEOTIDE SEQUENCE</scope>
    <source>
        <strain evidence="2">PFS-102/07</strain>
        <tissue evidence="2">Leaf</tissue>
    </source>
</reference>
<gene>
    <name evidence="2" type="ORF">F2Q70_00032085</name>
</gene>
<keyword evidence="1" id="KW-0812">Transmembrane</keyword>
<name>A0A8S9FL20_BRACR</name>